<dbReference type="Gene3D" id="3.40.830.10">
    <property type="entry name" value="LigB-like"/>
    <property type="match status" value="1"/>
</dbReference>
<dbReference type="InterPro" id="IPR004183">
    <property type="entry name" value="Xdiol_dOase_suB"/>
</dbReference>
<proteinExistence type="predicted"/>
<reference evidence="2 3" key="1">
    <citation type="journal article" date="2024" name="Int. J. Mol. Sci.">
        <title>Exploration of Alicyclobacillus spp. Genome in Search of Antibiotic Resistance.</title>
        <authorList>
            <person name="Bucka-Kolendo J."/>
            <person name="Kiousi D.E."/>
            <person name="Dekowska A."/>
            <person name="Mikolajczuk-Szczyrba A."/>
            <person name="Karadedos D.M."/>
            <person name="Michael P."/>
            <person name="Galanis A."/>
            <person name="Sokolowska B."/>
        </authorList>
    </citation>
    <scope>NUCLEOTIDE SEQUENCE [LARGE SCALE GENOMIC DNA]</scope>
    <source>
        <strain evidence="2 3">KKP 3000</strain>
    </source>
</reference>
<dbReference type="GO" id="GO:0051213">
    <property type="term" value="F:dioxygenase activity"/>
    <property type="evidence" value="ECO:0007669"/>
    <property type="project" value="UniProtKB-KW"/>
</dbReference>
<accession>A0ABV5AEP1</accession>
<keyword evidence="3" id="KW-1185">Reference proteome</keyword>
<evidence type="ECO:0000259" key="1">
    <source>
        <dbReference type="Pfam" id="PF02900"/>
    </source>
</evidence>
<evidence type="ECO:0000313" key="2">
    <source>
        <dbReference type="EMBL" id="MFB5190127.1"/>
    </source>
</evidence>
<dbReference type="RefSeq" id="WP_275473815.1">
    <property type="nucleotide sequence ID" value="NZ_CP162940.1"/>
</dbReference>
<protein>
    <submittedName>
        <fullName evidence="2">Extradiol ring-cleavage dioxygenase</fullName>
    </submittedName>
</protein>
<gene>
    <name evidence="2" type="ORF">KKP3000_003571</name>
</gene>
<keyword evidence="2" id="KW-0560">Oxidoreductase</keyword>
<dbReference type="Proteomes" id="UP001579974">
    <property type="component" value="Unassembled WGS sequence"/>
</dbReference>
<sequence>MMNPFVFACITPHGLPILEELSQGTPQLMASTRSSMKQLGTWMREANPETIVVLTPHGLKIDGMFSVTDSSYLAGEMSEQTVAGMVGERRADKGVTVEFSRAVDRDLAKRIVAAAEEAALPVGDLNFATAAGPFSTLPLDWGVMVPLYFMPNVPIVVVTPSRRISYEDHLRFGAMLGEQVRRSGKRVGLIASCDWSHAHDENGPYGYHEDAVELDRQVVALLKEDELEKMTEFTAEMIDHAKPDGIWQSLILAGAIPREARNSTFLSYEVPTYFGMLTVAYHAQ</sequence>
<dbReference type="Pfam" id="PF02900">
    <property type="entry name" value="LigB"/>
    <property type="match status" value="1"/>
</dbReference>
<evidence type="ECO:0000313" key="3">
    <source>
        <dbReference type="Proteomes" id="UP001579974"/>
    </source>
</evidence>
<feature type="domain" description="Extradiol ring-cleavage dioxygenase class III enzyme subunit B" evidence="1">
    <location>
        <begin position="9"/>
        <end position="271"/>
    </location>
</feature>
<keyword evidence="2" id="KW-0223">Dioxygenase</keyword>
<dbReference type="SUPFAM" id="SSF53213">
    <property type="entry name" value="LigB-like"/>
    <property type="match status" value="1"/>
</dbReference>
<comment type="caution">
    <text evidence="2">The sequence shown here is derived from an EMBL/GenBank/DDBJ whole genome shotgun (WGS) entry which is preliminary data.</text>
</comment>
<organism evidence="2 3">
    <name type="scientific">Alicyclobacillus fastidiosus</name>
    <dbReference type="NCBI Taxonomy" id="392011"/>
    <lineage>
        <taxon>Bacteria</taxon>
        <taxon>Bacillati</taxon>
        <taxon>Bacillota</taxon>
        <taxon>Bacilli</taxon>
        <taxon>Bacillales</taxon>
        <taxon>Alicyclobacillaceae</taxon>
        <taxon>Alicyclobacillus</taxon>
    </lineage>
</organism>
<dbReference type="EMBL" id="JBDXSU010000005">
    <property type="protein sequence ID" value="MFB5190127.1"/>
    <property type="molecule type" value="Genomic_DNA"/>
</dbReference>
<name>A0ABV5AEP1_9BACL</name>